<dbReference type="SUPFAM" id="SSF49493">
    <property type="entry name" value="HSP40/DnaJ peptide-binding domain"/>
    <property type="match status" value="2"/>
</dbReference>
<dbReference type="GO" id="GO:0051082">
    <property type="term" value="F:unfolded protein binding"/>
    <property type="evidence" value="ECO:0007669"/>
    <property type="project" value="InterPro"/>
</dbReference>
<feature type="domain" description="J" evidence="2">
    <location>
        <begin position="1"/>
        <end position="46"/>
    </location>
</feature>
<evidence type="ECO:0000259" key="2">
    <source>
        <dbReference type="PROSITE" id="PS50076"/>
    </source>
</evidence>
<dbReference type="GO" id="GO:0006457">
    <property type="term" value="P:protein folding"/>
    <property type="evidence" value="ECO:0007669"/>
    <property type="project" value="InterPro"/>
</dbReference>
<dbReference type="OrthoDB" id="550424at2759"/>
<dbReference type="CDD" id="cd10747">
    <property type="entry name" value="DnaJ_C"/>
    <property type="match status" value="1"/>
</dbReference>
<dbReference type="Proteomes" id="UP000566440">
    <property type="component" value="Unassembled WGS sequence"/>
</dbReference>
<dbReference type="EMBL" id="VWZX01001202">
    <property type="protein sequence ID" value="NXI35795.1"/>
    <property type="molecule type" value="Genomic_DNA"/>
</dbReference>
<reference evidence="3 4" key="1">
    <citation type="submission" date="2019-09" db="EMBL/GenBank/DDBJ databases">
        <title>Bird 10,000 Genomes (B10K) Project - Family phase.</title>
        <authorList>
            <person name="Zhang G."/>
        </authorList>
    </citation>
    <scope>NUCLEOTIDE SEQUENCE [LARGE SCALE GENOMIC DNA]</scope>
    <source>
        <strain evidence="3">B10K-DU-001-62</strain>
        <tissue evidence="3">Muscle</tissue>
    </source>
</reference>
<dbReference type="FunFam" id="2.60.260.20:FF:000002">
    <property type="entry name" value="Dnaj homolog subfamily b member"/>
    <property type="match status" value="1"/>
</dbReference>
<evidence type="ECO:0000313" key="3">
    <source>
        <dbReference type="EMBL" id="NXI35795.1"/>
    </source>
</evidence>
<dbReference type="InterPro" id="IPR036869">
    <property type="entry name" value="J_dom_sf"/>
</dbReference>
<gene>
    <name evidence="3" type="primary">Dnajb13</name>
    <name evidence="3" type="ORF">GALDEA_R05745</name>
</gene>
<evidence type="ECO:0000256" key="1">
    <source>
        <dbReference type="ARBA" id="ARBA00023186"/>
    </source>
</evidence>
<dbReference type="InterPro" id="IPR001623">
    <property type="entry name" value="DnaJ_domain"/>
</dbReference>
<accession>A0A7K9SI26</accession>
<protein>
    <submittedName>
        <fullName evidence="3">DJB13 protein</fullName>
    </submittedName>
</protein>
<dbReference type="PANTHER" id="PTHR24078">
    <property type="entry name" value="DNAJ HOMOLOG SUBFAMILY C MEMBER"/>
    <property type="match status" value="1"/>
</dbReference>
<keyword evidence="1" id="KW-0143">Chaperone</keyword>
<dbReference type="GO" id="GO:0051087">
    <property type="term" value="F:protein-folding chaperone binding"/>
    <property type="evidence" value="ECO:0007669"/>
    <property type="project" value="TreeGrafter"/>
</dbReference>
<name>A0A7K9SI26_9PICI</name>
<dbReference type="SUPFAM" id="SSF46565">
    <property type="entry name" value="Chaperone J-domain"/>
    <property type="match status" value="1"/>
</dbReference>
<dbReference type="Gene3D" id="2.60.260.20">
    <property type="entry name" value="Urease metallochaperone UreE, N-terminal domain"/>
    <property type="match status" value="2"/>
</dbReference>
<dbReference type="GO" id="GO:0005829">
    <property type="term" value="C:cytosol"/>
    <property type="evidence" value="ECO:0007669"/>
    <property type="project" value="TreeGrafter"/>
</dbReference>
<organism evidence="3 4">
    <name type="scientific">Galbula dea</name>
    <dbReference type="NCBI Taxonomy" id="1109041"/>
    <lineage>
        <taxon>Eukaryota</taxon>
        <taxon>Metazoa</taxon>
        <taxon>Chordata</taxon>
        <taxon>Craniata</taxon>
        <taxon>Vertebrata</taxon>
        <taxon>Euteleostomi</taxon>
        <taxon>Archelosauria</taxon>
        <taxon>Archosauria</taxon>
        <taxon>Dinosauria</taxon>
        <taxon>Saurischia</taxon>
        <taxon>Theropoda</taxon>
        <taxon>Coelurosauria</taxon>
        <taxon>Aves</taxon>
        <taxon>Neognathae</taxon>
        <taxon>Neoaves</taxon>
        <taxon>Telluraves</taxon>
        <taxon>Coraciimorphae</taxon>
        <taxon>Piciformes</taxon>
        <taxon>Galbulidae</taxon>
        <taxon>Galbula</taxon>
    </lineage>
</organism>
<keyword evidence="4" id="KW-1185">Reference proteome</keyword>
<dbReference type="FunFam" id="2.60.260.20:FF:000006">
    <property type="entry name" value="DnaJ subfamily B member 13"/>
    <property type="match status" value="1"/>
</dbReference>
<dbReference type="PRINTS" id="PR00625">
    <property type="entry name" value="JDOMAIN"/>
</dbReference>
<proteinExistence type="predicted"/>
<dbReference type="CDD" id="cd06257">
    <property type="entry name" value="DnaJ"/>
    <property type="match status" value="1"/>
</dbReference>
<dbReference type="AlphaFoldDB" id="A0A7K9SI26"/>
<dbReference type="InterPro" id="IPR008971">
    <property type="entry name" value="HSP40/DnaJ_pept-bd"/>
</dbReference>
<dbReference type="PROSITE" id="PS50076">
    <property type="entry name" value="DNAJ_2"/>
    <property type="match status" value="1"/>
</dbReference>
<evidence type="ECO:0000313" key="4">
    <source>
        <dbReference type="Proteomes" id="UP000566440"/>
    </source>
</evidence>
<dbReference type="InterPro" id="IPR002939">
    <property type="entry name" value="DnaJ_C"/>
</dbReference>
<dbReference type="Pfam" id="PF00226">
    <property type="entry name" value="DnaJ"/>
    <property type="match status" value="1"/>
</dbReference>
<dbReference type="Gene3D" id="1.10.287.110">
    <property type="entry name" value="DnaJ domain"/>
    <property type="match status" value="1"/>
</dbReference>
<dbReference type="Pfam" id="PF01556">
    <property type="entry name" value="DnaJ_C"/>
    <property type="match status" value="1"/>
</dbReference>
<dbReference type="InterPro" id="IPR051339">
    <property type="entry name" value="DnaJ_subfamily_B"/>
</dbReference>
<feature type="non-terminal residue" evidence="3">
    <location>
        <position position="1"/>
    </location>
</feature>
<feature type="non-terminal residue" evidence="3">
    <location>
        <position position="294"/>
    </location>
</feature>
<sequence length="294" mass="33014">SYGKLALKTHPLKCKEPWAPKRFLQLAEAYDVLSDPEKKGIYDKFGEEGLKGGIPLELGGENSWSDGYVFHNNPDKVFKEFFGGDSPFAEFFAEDNAELLLPFGGPRGLGALKQDPPIVRDLYLSLEELFYGCTKKMKISHRVMNNGGQTSTIREKILTIEVQPGWKQGTKITFQKEGDQGPNVIPADITFVVKEKLHPRFKREDDNLIYVATIPLGKALTGCTVEVRTLDGRLLNIPLNDIVDPKYCKVVPGEGMPLLQDPQRKGDLFIYFNLLFPKKLTPDKRMLLKSALLS</sequence>
<dbReference type="PANTHER" id="PTHR24078:SF519">
    <property type="entry name" value="DNAJ HOMOLOG SUBFAMILY B MEMBER 13"/>
    <property type="match status" value="1"/>
</dbReference>
<comment type="caution">
    <text evidence="3">The sequence shown here is derived from an EMBL/GenBank/DDBJ whole genome shotgun (WGS) entry which is preliminary data.</text>
</comment>